<feature type="region of interest" description="Disordered" evidence="6">
    <location>
        <begin position="340"/>
        <end position="470"/>
    </location>
</feature>
<keyword evidence="2 7" id="KW-0812">Transmembrane</keyword>
<evidence type="ECO:0000256" key="2">
    <source>
        <dbReference type="ARBA" id="ARBA00022692"/>
    </source>
</evidence>
<proteinExistence type="inferred from homology"/>
<gene>
    <name evidence="9" type="ORF">L228DRAFT_270011</name>
</gene>
<feature type="domain" description="Rhodopsin" evidence="8">
    <location>
        <begin position="29"/>
        <end position="262"/>
    </location>
</feature>
<keyword evidence="4 7" id="KW-0472">Membrane</keyword>
<feature type="compositionally biased region" description="Basic and acidic residues" evidence="6">
    <location>
        <begin position="452"/>
        <end position="470"/>
    </location>
</feature>
<dbReference type="STRING" id="1328760.A0A165F8Y6"/>
<feature type="transmembrane region" description="Helical" evidence="7">
    <location>
        <begin position="97"/>
        <end position="114"/>
    </location>
</feature>
<evidence type="ECO:0000256" key="4">
    <source>
        <dbReference type="ARBA" id="ARBA00023136"/>
    </source>
</evidence>
<reference evidence="9 10" key="1">
    <citation type="journal article" date="2016" name="Fungal Biol.">
        <title>The genome of Xylona heveae provides a window into fungal endophytism.</title>
        <authorList>
            <person name="Gazis R."/>
            <person name="Kuo A."/>
            <person name="Riley R."/>
            <person name="LaButti K."/>
            <person name="Lipzen A."/>
            <person name="Lin J."/>
            <person name="Amirebrahimi M."/>
            <person name="Hesse C.N."/>
            <person name="Spatafora J.W."/>
            <person name="Henrissat B."/>
            <person name="Hainaut M."/>
            <person name="Grigoriev I.V."/>
            <person name="Hibbett D.S."/>
        </authorList>
    </citation>
    <scope>NUCLEOTIDE SEQUENCE [LARGE SCALE GENOMIC DNA]</scope>
    <source>
        <strain evidence="9 10">TC161</strain>
    </source>
</reference>
<feature type="compositionally biased region" description="Polar residues" evidence="6">
    <location>
        <begin position="386"/>
        <end position="396"/>
    </location>
</feature>
<keyword evidence="3 7" id="KW-1133">Transmembrane helix</keyword>
<feature type="compositionally biased region" description="Polar residues" evidence="6">
    <location>
        <begin position="427"/>
        <end position="436"/>
    </location>
</feature>
<evidence type="ECO:0000256" key="7">
    <source>
        <dbReference type="SAM" id="Phobius"/>
    </source>
</evidence>
<dbReference type="RefSeq" id="XP_018186273.1">
    <property type="nucleotide sequence ID" value="XM_018335353.1"/>
</dbReference>
<evidence type="ECO:0000256" key="6">
    <source>
        <dbReference type="SAM" id="MobiDB-lite"/>
    </source>
</evidence>
<accession>A0A165F8Y6</accession>
<dbReference type="InParanoid" id="A0A165F8Y6"/>
<dbReference type="Proteomes" id="UP000076632">
    <property type="component" value="Unassembled WGS sequence"/>
</dbReference>
<organism evidence="9 10">
    <name type="scientific">Xylona heveae (strain CBS 132557 / TC161)</name>
    <dbReference type="NCBI Taxonomy" id="1328760"/>
    <lineage>
        <taxon>Eukaryota</taxon>
        <taxon>Fungi</taxon>
        <taxon>Dikarya</taxon>
        <taxon>Ascomycota</taxon>
        <taxon>Pezizomycotina</taxon>
        <taxon>Xylonomycetes</taxon>
        <taxon>Xylonales</taxon>
        <taxon>Xylonaceae</taxon>
        <taxon>Xylona</taxon>
    </lineage>
</organism>
<protein>
    <recommendedName>
        <fullName evidence="8">Rhodopsin domain-containing protein</fullName>
    </recommendedName>
</protein>
<evidence type="ECO:0000256" key="3">
    <source>
        <dbReference type="ARBA" id="ARBA00022989"/>
    </source>
</evidence>
<evidence type="ECO:0000313" key="9">
    <source>
        <dbReference type="EMBL" id="KZF20718.1"/>
    </source>
</evidence>
<evidence type="ECO:0000256" key="5">
    <source>
        <dbReference type="ARBA" id="ARBA00038359"/>
    </source>
</evidence>
<evidence type="ECO:0000256" key="1">
    <source>
        <dbReference type="ARBA" id="ARBA00004141"/>
    </source>
</evidence>
<dbReference type="Pfam" id="PF20684">
    <property type="entry name" value="Fung_rhodopsin"/>
    <property type="match status" value="1"/>
</dbReference>
<dbReference type="GeneID" id="28900490"/>
<feature type="transmembrane region" description="Helical" evidence="7">
    <location>
        <begin position="126"/>
        <end position="148"/>
    </location>
</feature>
<feature type="compositionally biased region" description="Polar residues" evidence="6">
    <location>
        <begin position="368"/>
        <end position="377"/>
    </location>
</feature>
<dbReference type="GO" id="GO:0016020">
    <property type="term" value="C:membrane"/>
    <property type="evidence" value="ECO:0007669"/>
    <property type="project" value="UniProtKB-SubCell"/>
</dbReference>
<name>A0A165F8Y6_XYLHT</name>
<dbReference type="PANTHER" id="PTHR33048:SF149">
    <property type="entry name" value="UBID FAMILY DECARBOXYLASE"/>
    <property type="match status" value="1"/>
</dbReference>
<dbReference type="EMBL" id="KV407462">
    <property type="protein sequence ID" value="KZF20718.1"/>
    <property type="molecule type" value="Genomic_DNA"/>
</dbReference>
<keyword evidence="10" id="KW-1185">Reference proteome</keyword>
<dbReference type="InterPro" id="IPR052337">
    <property type="entry name" value="SAT4-like"/>
</dbReference>
<feature type="transmembrane region" description="Helical" evidence="7">
    <location>
        <begin position="239"/>
        <end position="261"/>
    </location>
</feature>
<feature type="compositionally biased region" description="Basic and acidic residues" evidence="6">
    <location>
        <begin position="415"/>
        <end position="425"/>
    </location>
</feature>
<comment type="subcellular location">
    <subcellularLocation>
        <location evidence="1">Membrane</location>
        <topology evidence="1">Multi-pass membrane protein</topology>
    </subcellularLocation>
</comment>
<dbReference type="AlphaFoldDB" id="A0A165F8Y6"/>
<comment type="similarity">
    <text evidence="5">Belongs to the SAT4 family.</text>
</comment>
<dbReference type="OrthoDB" id="3903189at2759"/>
<dbReference type="InterPro" id="IPR049326">
    <property type="entry name" value="Rhodopsin_dom_fungi"/>
</dbReference>
<feature type="transmembrane region" description="Helical" evidence="7">
    <location>
        <begin position="205"/>
        <end position="227"/>
    </location>
</feature>
<evidence type="ECO:0000259" key="8">
    <source>
        <dbReference type="Pfam" id="PF20684"/>
    </source>
</evidence>
<sequence>MVGSADFVSRFTRQSWAMYTVGMIIISLRWIARVQRLGFKGLQADDYLMLLVAAWYTTLVTSLNAVNHGGGSNLLRPGEAAHLTAHEIQVKMKGSKLANLNVMYTIKACMLFLYHRLTTGLWQQRAVQALAIYVACGFVGSELGFFFACRPFHDYWAVPPADPQCATLQHYAITEGVFNISSDLLMLAVVLPLVFRVRVPPKQKFVLCIVFGLGIFVIIAAILTKVFNFSDVYSPDYMFWYIVQASVAVYVSNLPMVWAFLRQLFPFLRFTSYYRGAGYKSGAYHLSSNPNSRTNNSRLKHAKLANMTIGGHKRSGDGDDYDNELDGRAFQMSNFHSKTTITGAADRNGDDESYGTSSECEARHGQIRGQSSRGNDGSSIISSSSQERINGPSENENVGVKKWHSAKAADSSVHIGEEDLGHRLGDSGSSCPSSMNVDLEKVGQPQHQGPGDYRDPFDDNRHVDRHGQGF</sequence>
<evidence type="ECO:0000313" key="10">
    <source>
        <dbReference type="Proteomes" id="UP000076632"/>
    </source>
</evidence>
<feature type="transmembrane region" description="Helical" evidence="7">
    <location>
        <begin position="16"/>
        <end position="35"/>
    </location>
</feature>
<dbReference type="PANTHER" id="PTHR33048">
    <property type="entry name" value="PTH11-LIKE INTEGRAL MEMBRANE PROTEIN (AFU_ORTHOLOGUE AFUA_5G11245)"/>
    <property type="match status" value="1"/>
</dbReference>